<reference evidence="2 3" key="1">
    <citation type="submission" date="2009-01" db="EMBL/GenBank/DDBJ databases">
        <title>Complete sequence of chromosome of Methylobacterium nodulans ORS 2060.</title>
        <authorList>
            <consortium name="US DOE Joint Genome Institute"/>
            <person name="Lucas S."/>
            <person name="Copeland A."/>
            <person name="Lapidus A."/>
            <person name="Glavina del Rio T."/>
            <person name="Dalin E."/>
            <person name="Tice H."/>
            <person name="Bruce D."/>
            <person name="Goodwin L."/>
            <person name="Pitluck S."/>
            <person name="Sims D."/>
            <person name="Brettin T."/>
            <person name="Detter J.C."/>
            <person name="Han C."/>
            <person name="Larimer F."/>
            <person name="Land M."/>
            <person name="Hauser L."/>
            <person name="Kyrpides N."/>
            <person name="Ivanova N."/>
            <person name="Marx C.J."/>
            <person name="Richardson P."/>
        </authorList>
    </citation>
    <scope>NUCLEOTIDE SEQUENCE [LARGE SCALE GENOMIC DNA]</scope>
    <source>
        <strain evidence="3">LMG 21967 / CNCM I-2342 / ORS 2060</strain>
    </source>
</reference>
<dbReference type="InterPro" id="IPR051082">
    <property type="entry name" value="Pentapeptide-BTB/POZ_domain"/>
</dbReference>
<name>B8IPE3_METNO</name>
<organism evidence="2 3">
    <name type="scientific">Methylobacterium nodulans (strain LMG 21967 / CNCM I-2342 / ORS 2060)</name>
    <dbReference type="NCBI Taxonomy" id="460265"/>
    <lineage>
        <taxon>Bacteria</taxon>
        <taxon>Pseudomonadati</taxon>
        <taxon>Pseudomonadota</taxon>
        <taxon>Alphaproteobacteria</taxon>
        <taxon>Hyphomicrobiales</taxon>
        <taxon>Methylobacteriaceae</taxon>
        <taxon>Methylobacterium</taxon>
    </lineage>
</organism>
<dbReference type="RefSeq" id="WP_015933792.1">
    <property type="nucleotide sequence ID" value="NC_011894.1"/>
</dbReference>
<dbReference type="InterPro" id="IPR001646">
    <property type="entry name" value="5peptide_repeat"/>
</dbReference>
<dbReference type="STRING" id="460265.Mnod_7498"/>
<evidence type="ECO:0000313" key="2">
    <source>
        <dbReference type="EMBL" id="ACL62235.1"/>
    </source>
</evidence>
<dbReference type="eggNOG" id="COG1357">
    <property type="taxonomic scope" value="Bacteria"/>
</dbReference>
<dbReference type="Pfam" id="PF00805">
    <property type="entry name" value="Pentapeptide"/>
    <property type="match status" value="1"/>
</dbReference>
<keyword evidence="3" id="KW-1185">Reference proteome</keyword>
<keyword evidence="1" id="KW-0175">Coiled coil</keyword>
<dbReference type="AlphaFoldDB" id="B8IPE3"/>
<gene>
    <name evidence="2" type="ordered locus">Mnod_7498</name>
</gene>
<dbReference type="PANTHER" id="PTHR14136">
    <property type="entry name" value="BTB_POZ DOMAIN-CONTAINING PROTEIN KCTD9"/>
    <property type="match status" value="1"/>
</dbReference>
<dbReference type="KEGG" id="mno:Mnod_7498"/>
<dbReference type="PANTHER" id="PTHR14136:SF17">
    <property type="entry name" value="BTB_POZ DOMAIN-CONTAINING PROTEIN KCTD9"/>
    <property type="match status" value="1"/>
</dbReference>
<accession>B8IPE3</accession>
<protein>
    <submittedName>
        <fullName evidence="2">Pentapeptide repeat protein</fullName>
    </submittedName>
</protein>
<dbReference type="Gene3D" id="2.160.20.80">
    <property type="entry name" value="E3 ubiquitin-protein ligase SopA"/>
    <property type="match status" value="1"/>
</dbReference>
<dbReference type="HOGENOM" id="CLU_705585_0_0_5"/>
<evidence type="ECO:0000313" key="3">
    <source>
        <dbReference type="Proteomes" id="UP000008207"/>
    </source>
</evidence>
<feature type="coiled-coil region" evidence="1">
    <location>
        <begin position="221"/>
        <end position="248"/>
    </location>
</feature>
<sequence>MADAGHLERLRQGVDVWNAWREKNPWTRPDLDRADLPGAILDGADLVEVYLGWAILYRANLNNANLSGADLTGANLNNANLSGANLGGAVLRQANLIDACLDRADLTGAKLWETHCTGWSIKGVICQHAFWDREGEEPTEYGEGEFERLFAEKPRIVLRYPGGMSPVDLIALPLVVERLQAEHPGSVLQVRSVQNDAGGASVTITVEDLAGRDSKAFGQELVRIQTKLECVVEERDRLQQRLDMLISKGISAISEFLALPRQAIHFHGPTGLTAIEGPTMSRDTYHIPGQAGAVGPGAHSHDNTFQQIQGGIDLPKLAEELGRLRDAMKGESTGTREQDKAVVAVADAEEAAAKGDGPAALRYLKSAGTWALKIAEKIGVAVAVEALKKMI</sequence>
<proteinExistence type="predicted"/>
<dbReference type="Proteomes" id="UP000008207">
    <property type="component" value="Chromosome"/>
</dbReference>
<evidence type="ECO:0000256" key="1">
    <source>
        <dbReference type="SAM" id="Coils"/>
    </source>
</evidence>
<dbReference type="EMBL" id="CP001349">
    <property type="protein sequence ID" value="ACL62235.1"/>
    <property type="molecule type" value="Genomic_DNA"/>
</dbReference>
<dbReference type="SUPFAM" id="SSF141571">
    <property type="entry name" value="Pentapeptide repeat-like"/>
    <property type="match status" value="1"/>
</dbReference>
<dbReference type="OrthoDB" id="3034488at2"/>